<evidence type="ECO:0000313" key="2">
    <source>
        <dbReference type="Proteomes" id="UP000251960"/>
    </source>
</evidence>
<organism evidence="1 2">
    <name type="scientific">Zea mays</name>
    <name type="common">Maize</name>
    <dbReference type="NCBI Taxonomy" id="4577"/>
    <lineage>
        <taxon>Eukaryota</taxon>
        <taxon>Viridiplantae</taxon>
        <taxon>Streptophyta</taxon>
        <taxon>Embryophyta</taxon>
        <taxon>Tracheophyta</taxon>
        <taxon>Spermatophyta</taxon>
        <taxon>Magnoliopsida</taxon>
        <taxon>Liliopsida</taxon>
        <taxon>Poales</taxon>
        <taxon>Poaceae</taxon>
        <taxon>PACMAD clade</taxon>
        <taxon>Panicoideae</taxon>
        <taxon>Andropogonodae</taxon>
        <taxon>Andropogoneae</taxon>
        <taxon>Tripsacinae</taxon>
        <taxon>Zea</taxon>
    </lineage>
</organism>
<dbReference type="EMBL" id="NCVQ01000007">
    <property type="protein sequence ID" value="PWZ17628.1"/>
    <property type="molecule type" value="Genomic_DNA"/>
</dbReference>
<protein>
    <submittedName>
        <fullName evidence="1">Uncharacterized protein</fullName>
    </submittedName>
</protein>
<comment type="caution">
    <text evidence="1">The sequence shown here is derived from an EMBL/GenBank/DDBJ whole genome shotgun (WGS) entry which is preliminary data.</text>
</comment>
<sequence>MATPFSSSYLLCETEHSNPNLRYL</sequence>
<accession>A0A3L6EAL9</accession>
<reference evidence="1 2" key="1">
    <citation type="journal article" date="2018" name="Nat. Genet.">
        <title>Extensive intraspecific gene order and gene structural variations between Mo17 and other maize genomes.</title>
        <authorList>
            <person name="Sun S."/>
            <person name="Zhou Y."/>
            <person name="Chen J."/>
            <person name="Shi J."/>
            <person name="Zhao H."/>
            <person name="Zhao H."/>
            <person name="Song W."/>
            <person name="Zhang M."/>
            <person name="Cui Y."/>
            <person name="Dong X."/>
            <person name="Liu H."/>
            <person name="Ma X."/>
            <person name="Jiao Y."/>
            <person name="Wang B."/>
            <person name="Wei X."/>
            <person name="Stein J.C."/>
            <person name="Glaubitz J.C."/>
            <person name="Lu F."/>
            <person name="Yu G."/>
            <person name="Liang C."/>
            <person name="Fengler K."/>
            <person name="Li B."/>
            <person name="Rafalski A."/>
            <person name="Schnable P.S."/>
            <person name="Ware D.H."/>
            <person name="Buckler E.S."/>
            <person name="Lai J."/>
        </authorList>
    </citation>
    <scope>NUCLEOTIDE SEQUENCE [LARGE SCALE GENOMIC DNA]</scope>
    <source>
        <strain evidence="2">cv. Missouri 17</strain>
        <tissue evidence="1">Seedling</tissue>
    </source>
</reference>
<gene>
    <name evidence="1" type="ORF">Zm00014a_006343</name>
</gene>
<dbReference type="Proteomes" id="UP000251960">
    <property type="component" value="Chromosome 6"/>
</dbReference>
<dbReference type="AlphaFoldDB" id="A0A3L6EAL9"/>
<evidence type="ECO:0000313" key="1">
    <source>
        <dbReference type="EMBL" id="PWZ17628.1"/>
    </source>
</evidence>
<name>A0A3L6EAL9_MAIZE</name>
<proteinExistence type="predicted"/>